<evidence type="ECO:0000313" key="1">
    <source>
        <dbReference type="EMBL" id="MPC84347.1"/>
    </source>
</evidence>
<dbReference type="Proteomes" id="UP000324222">
    <property type="component" value="Unassembled WGS sequence"/>
</dbReference>
<evidence type="ECO:0000313" key="2">
    <source>
        <dbReference type="Proteomes" id="UP000324222"/>
    </source>
</evidence>
<gene>
    <name evidence="1" type="ORF">E2C01_079084</name>
</gene>
<organism evidence="1 2">
    <name type="scientific">Portunus trituberculatus</name>
    <name type="common">Swimming crab</name>
    <name type="synonym">Neptunus trituberculatus</name>
    <dbReference type="NCBI Taxonomy" id="210409"/>
    <lineage>
        <taxon>Eukaryota</taxon>
        <taxon>Metazoa</taxon>
        <taxon>Ecdysozoa</taxon>
        <taxon>Arthropoda</taxon>
        <taxon>Crustacea</taxon>
        <taxon>Multicrustacea</taxon>
        <taxon>Malacostraca</taxon>
        <taxon>Eumalacostraca</taxon>
        <taxon>Eucarida</taxon>
        <taxon>Decapoda</taxon>
        <taxon>Pleocyemata</taxon>
        <taxon>Brachyura</taxon>
        <taxon>Eubrachyura</taxon>
        <taxon>Portunoidea</taxon>
        <taxon>Portunidae</taxon>
        <taxon>Portuninae</taxon>
        <taxon>Portunus</taxon>
    </lineage>
</organism>
<keyword evidence="2" id="KW-1185">Reference proteome</keyword>
<dbReference type="EMBL" id="VSRR010065218">
    <property type="protein sequence ID" value="MPC84347.1"/>
    <property type="molecule type" value="Genomic_DNA"/>
</dbReference>
<dbReference type="AlphaFoldDB" id="A0A5B7ISC3"/>
<comment type="caution">
    <text evidence="1">The sequence shown here is derived from an EMBL/GenBank/DDBJ whole genome shotgun (WGS) entry which is preliminary data.</text>
</comment>
<reference evidence="1 2" key="1">
    <citation type="submission" date="2019-05" db="EMBL/GenBank/DDBJ databases">
        <title>Another draft genome of Portunus trituberculatus and its Hox gene families provides insights of decapod evolution.</title>
        <authorList>
            <person name="Jeong J.-H."/>
            <person name="Song I."/>
            <person name="Kim S."/>
            <person name="Choi T."/>
            <person name="Kim D."/>
            <person name="Ryu S."/>
            <person name="Kim W."/>
        </authorList>
    </citation>
    <scope>NUCLEOTIDE SEQUENCE [LARGE SCALE GENOMIC DNA]</scope>
    <source>
        <tissue evidence="1">Muscle</tissue>
    </source>
</reference>
<protein>
    <submittedName>
        <fullName evidence="1">Uncharacterized protein</fullName>
    </submittedName>
</protein>
<name>A0A5B7ISC3_PORTR</name>
<accession>A0A5B7ISC3</accession>
<sequence length="97" mass="11005">MSLEISEGDDLCMTSRLLRGSKPHLRLIFQFSKTFREVVDEEMDITNGQTASRNDDKATRRRSRSCQDCVVWAAECEMWAVGCRSLVAVTMTVIEKG</sequence>
<proteinExistence type="predicted"/>